<evidence type="ECO:0000313" key="1">
    <source>
        <dbReference type="EMBL" id="EIC01409.1"/>
    </source>
</evidence>
<dbReference type="AlphaFoldDB" id="H7EM01"/>
<sequence length="116" mass="14202">MLETFFNLIFAWRENKIKDILKSFCSFEGYALNEEMCCYFSPEWKDYGLEYFDEDKVLFDFQVPAVDEDKQIVISYQEFYDIVCKYYFEYARQHSEEQDEIMRLLAELKNKLNVKQ</sequence>
<dbReference type="EMBL" id="AGRW01000050">
    <property type="protein sequence ID" value="EIC01409.1"/>
    <property type="molecule type" value="Genomic_DNA"/>
</dbReference>
<comment type="caution">
    <text evidence="1">The sequence shown here is derived from an EMBL/GenBank/DDBJ whole genome shotgun (WGS) entry which is preliminary data.</text>
</comment>
<protein>
    <submittedName>
        <fullName evidence="1">Uncharacterized protein</fullName>
    </submittedName>
</protein>
<dbReference type="Proteomes" id="UP000003571">
    <property type="component" value="Unassembled WGS sequence"/>
</dbReference>
<proteinExistence type="predicted"/>
<dbReference type="STRING" id="907348.TresaDRAFT_1301"/>
<name>H7EM01_9SPIR</name>
<accession>H7EM01</accession>
<evidence type="ECO:0000313" key="2">
    <source>
        <dbReference type="Proteomes" id="UP000003571"/>
    </source>
</evidence>
<organism evidence="1 2">
    <name type="scientific">Treponema saccharophilum DSM 2985</name>
    <dbReference type="NCBI Taxonomy" id="907348"/>
    <lineage>
        <taxon>Bacteria</taxon>
        <taxon>Pseudomonadati</taxon>
        <taxon>Spirochaetota</taxon>
        <taxon>Spirochaetia</taxon>
        <taxon>Spirochaetales</taxon>
        <taxon>Treponemataceae</taxon>
        <taxon>Treponema</taxon>
    </lineage>
</organism>
<keyword evidence="2" id="KW-1185">Reference proteome</keyword>
<gene>
    <name evidence="1" type="ORF">TresaDRAFT_1301</name>
</gene>
<reference evidence="1 2" key="1">
    <citation type="submission" date="2011-09" db="EMBL/GenBank/DDBJ databases">
        <title>The draft genome of Treponema saccharophilum DSM 2985.</title>
        <authorList>
            <consortium name="US DOE Joint Genome Institute (JGI-PGF)"/>
            <person name="Lucas S."/>
            <person name="Copeland A."/>
            <person name="Lapidus A."/>
            <person name="Glavina del Rio T."/>
            <person name="Dalin E."/>
            <person name="Tice H."/>
            <person name="Bruce D."/>
            <person name="Goodwin L."/>
            <person name="Pitluck S."/>
            <person name="Peters L."/>
            <person name="Kyrpides N."/>
            <person name="Mavromatis K."/>
            <person name="Ivanova N."/>
            <person name="Markowitz V."/>
            <person name="Cheng J.-F."/>
            <person name="Hugenholtz P."/>
            <person name="Woyke T."/>
            <person name="Wu D."/>
            <person name="Gronow S."/>
            <person name="Wellnitz S."/>
            <person name="Brambilla E."/>
            <person name="Klenk H.-P."/>
            <person name="Eisen J.A."/>
        </authorList>
    </citation>
    <scope>NUCLEOTIDE SEQUENCE [LARGE SCALE GENOMIC DNA]</scope>
    <source>
        <strain evidence="1 2">DSM 2985</strain>
    </source>
</reference>